<dbReference type="SUPFAM" id="SSF48371">
    <property type="entry name" value="ARM repeat"/>
    <property type="match status" value="1"/>
</dbReference>
<dbReference type="AlphaFoldDB" id="A0A679J6M6"/>
<reference evidence="2" key="1">
    <citation type="submission" date="2019-12" db="EMBL/GenBank/DDBJ databases">
        <authorList>
            <person name="Cremers G."/>
        </authorList>
    </citation>
    <scope>NUCLEOTIDE SEQUENCE</scope>
    <source>
        <strain evidence="2">Vvax</strain>
    </source>
</reference>
<dbReference type="EMBL" id="LR743507">
    <property type="protein sequence ID" value="CAA2101843.1"/>
    <property type="molecule type" value="Genomic_DNA"/>
</dbReference>
<dbReference type="RefSeq" id="WP_339089150.1">
    <property type="nucleotide sequence ID" value="NZ_LR743507.1"/>
</dbReference>
<name>A0A679J6M6_VARPD</name>
<protein>
    <recommendedName>
        <fullName evidence="3">DUF4303 domain-containing protein</fullName>
    </recommendedName>
</protein>
<gene>
    <name evidence="2" type="ORF">VVAX_01456</name>
</gene>
<organism evidence="2">
    <name type="scientific">Variovorax paradoxus</name>
    <dbReference type="NCBI Taxonomy" id="34073"/>
    <lineage>
        <taxon>Bacteria</taxon>
        <taxon>Pseudomonadati</taxon>
        <taxon>Pseudomonadota</taxon>
        <taxon>Betaproteobacteria</taxon>
        <taxon>Burkholderiales</taxon>
        <taxon>Comamonadaceae</taxon>
        <taxon>Variovorax</taxon>
    </lineage>
</organism>
<proteinExistence type="predicted"/>
<evidence type="ECO:0000256" key="1">
    <source>
        <dbReference type="SAM" id="MobiDB-lite"/>
    </source>
</evidence>
<evidence type="ECO:0000313" key="2">
    <source>
        <dbReference type="EMBL" id="CAA2101843.1"/>
    </source>
</evidence>
<evidence type="ECO:0008006" key="3">
    <source>
        <dbReference type="Google" id="ProtNLM"/>
    </source>
</evidence>
<feature type="region of interest" description="Disordered" evidence="1">
    <location>
        <begin position="447"/>
        <end position="468"/>
    </location>
</feature>
<dbReference type="InterPro" id="IPR011989">
    <property type="entry name" value="ARM-like"/>
</dbReference>
<feature type="compositionally biased region" description="Basic and acidic residues" evidence="1">
    <location>
        <begin position="447"/>
        <end position="457"/>
    </location>
</feature>
<sequence length="468" mass="50921">MSHWKALEPLVVEDAVRALRRLLDDNPEERFYVAAFHGVYRECDGIIALPSLAANTVSARGDEDRASPDFWDADWNPADWDHELIDYESPALRAAAEAADSAARRGSRADWLQAEKDCFDVLASASRKVREALGGAPPLTPDFVVFVHDEEYATALARRCLGDETFERTFTTEAAADRERARVAALPVAERVAFLIGRLDRFDGAIGAEEAAEQLCAIGAPAVPALLERMRHGKGKDRNDHAWRGARLLGRIGTATPEVLDALKTQMVKSRDEPGRHWAARALAYLGQSDWLLSQLAQADGTGTGAPSDTARAAIEGLCAPYSAFRDRTPLPLDYRPLEALLAGPPATVGAALEILRPGSSYCELRPGEVDEALRGLGSPRAFVRRHAASLCWERGLGTEAGQRLLPALAERLANDDNADVRWEAARSIGAWKHEGQPWHAAVAHAAAHDTNERVRDAAQSVLDGEDD</sequence>
<dbReference type="Gene3D" id="1.25.10.10">
    <property type="entry name" value="Leucine-rich Repeat Variant"/>
    <property type="match status" value="2"/>
</dbReference>
<accession>A0A679J6M6</accession>
<dbReference type="InterPro" id="IPR016024">
    <property type="entry name" value="ARM-type_fold"/>
</dbReference>